<dbReference type="InterPro" id="IPR036890">
    <property type="entry name" value="HATPase_C_sf"/>
</dbReference>
<evidence type="ECO:0000259" key="19">
    <source>
        <dbReference type="PROSITE" id="PS50894"/>
    </source>
</evidence>
<dbReference type="InterPro" id="IPR011620">
    <property type="entry name" value="Sig_transdc_His_kinase_LytS_TM"/>
</dbReference>
<keyword evidence="11 14" id="KW-0472">Membrane</keyword>
<keyword evidence="5 13" id="KW-0597">Phosphoprotein</keyword>
<dbReference type="InterPro" id="IPR003594">
    <property type="entry name" value="HATPase_dom"/>
</dbReference>
<dbReference type="SMART" id="SM00448">
    <property type="entry name" value="REC"/>
    <property type="match status" value="1"/>
</dbReference>
<dbReference type="RefSeq" id="WP_058022859.1">
    <property type="nucleotide sequence ID" value="NZ_CP013189.1"/>
</dbReference>
<evidence type="ECO:0000313" key="20">
    <source>
        <dbReference type="EMBL" id="ALO47472.1"/>
    </source>
</evidence>
<dbReference type="SMART" id="SM00086">
    <property type="entry name" value="PAC"/>
    <property type="match status" value="3"/>
</dbReference>
<keyword evidence="8" id="KW-0067">ATP-binding</keyword>
<dbReference type="PROSITE" id="PS50112">
    <property type="entry name" value="PAS"/>
    <property type="match status" value="1"/>
</dbReference>
<dbReference type="PATRIC" id="fig|1249552.3.peg.2868"/>
<name>A0A0S2KGK9_9GAMM</name>
<dbReference type="InterPro" id="IPR000700">
    <property type="entry name" value="PAS-assoc_C"/>
</dbReference>
<dbReference type="SUPFAM" id="SSF55874">
    <property type="entry name" value="ATPase domain of HSP90 chaperone/DNA topoisomerase II/histidine kinase"/>
    <property type="match status" value="1"/>
</dbReference>
<dbReference type="Pfam" id="PF07694">
    <property type="entry name" value="5TM-5TMR_LYT"/>
    <property type="match status" value="1"/>
</dbReference>
<dbReference type="SUPFAM" id="SSF55785">
    <property type="entry name" value="PYP-like sensor domain (PAS domain)"/>
    <property type="match status" value="3"/>
</dbReference>
<dbReference type="Proteomes" id="UP000065641">
    <property type="component" value="Chromosome"/>
</dbReference>
<comment type="catalytic activity">
    <reaction evidence="1">
        <text>ATP + protein L-histidine = ADP + protein N-phospho-L-histidine.</text>
        <dbReference type="EC" id="2.7.13.3"/>
    </reaction>
</comment>
<feature type="domain" description="PAS" evidence="17">
    <location>
        <begin position="475"/>
        <end position="521"/>
    </location>
</feature>
<feature type="domain" description="Histidine kinase" evidence="15">
    <location>
        <begin position="636"/>
        <end position="855"/>
    </location>
</feature>
<evidence type="ECO:0000259" key="15">
    <source>
        <dbReference type="PROSITE" id="PS50109"/>
    </source>
</evidence>
<dbReference type="PROSITE" id="PS50110">
    <property type="entry name" value="RESPONSE_REGULATORY"/>
    <property type="match status" value="1"/>
</dbReference>
<keyword evidence="6 14" id="KW-0812">Transmembrane</keyword>
<evidence type="ECO:0000256" key="1">
    <source>
        <dbReference type="ARBA" id="ARBA00000085"/>
    </source>
</evidence>
<dbReference type="Pfam" id="PF00072">
    <property type="entry name" value="Response_reg"/>
    <property type="match status" value="1"/>
</dbReference>
<dbReference type="PANTHER" id="PTHR45339">
    <property type="entry name" value="HYBRID SIGNAL TRANSDUCTION HISTIDINE KINASE J"/>
    <property type="match status" value="1"/>
</dbReference>
<evidence type="ECO:0000259" key="16">
    <source>
        <dbReference type="PROSITE" id="PS50110"/>
    </source>
</evidence>
<dbReference type="SMART" id="SM00091">
    <property type="entry name" value="PAS"/>
    <property type="match status" value="3"/>
</dbReference>
<dbReference type="Pfam" id="PF00989">
    <property type="entry name" value="PAS"/>
    <property type="match status" value="1"/>
</dbReference>
<dbReference type="SMART" id="SM00388">
    <property type="entry name" value="HisKA"/>
    <property type="match status" value="1"/>
</dbReference>
<dbReference type="PROSITE" id="PS50894">
    <property type="entry name" value="HPT"/>
    <property type="match status" value="1"/>
</dbReference>
<evidence type="ECO:0000256" key="4">
    <source>
        <dbReference type="ARBA" id="ARBA00022475"/>
    </source>
</evidence>
<dbReference type="Pfam" id="PF01627">
    <property type="entry name" value="Hpt"/>
    <property type="match status" value="1"/>
</dbReference>
<dbReference type="InterPro" id="IPR004358">
    <property type="entry name" value="Sig_transdc_His_kin-like_C"/>
</dbReference>
<dbReference type="Pfam" id="PF13426">
    <property type="entry name" value="PAS_9"/>
    <property type="match status" value="1"/>
</dbReference>
<dbReference type="InterPro" id="IPR003661">
    <property type="entry name" value="HisK_dim/P_dom"/>
</dbReference>
<dbReference type="AlphaFoldDB" id="A0A0S2KGK9"/>
<keyword evidence="20" id="KW-0418">Kinase</keyword>
<organism evidence="20 21">
    <name type="scientific">Pseudohongiella spirulinae</name>
    <dbReference type="NCBI Taxonomy" id="1249552"/>
    <lineage>
        <taxon>Bacteria</taxon>
        <taxon>Pseudomonadati</taxon>
        <taxon>Pseudomonadota</taxon>
        <taxon>Gammaproteobacteria</taxon>
        <taxon>Pseudomonadales</taxon>
        <taxon>Pseudohongiellaceae</taxon>
        <taxon>Pseudohongiella</taxon>
    </lineage>
</organism>
<dbReference type="Gene3D" id="3.30.565.10">
    <property type="entry name" value="Histidine kinase-like ATPase, C-terminal domain"/>
    <property type="match status" value="1"/>
</dbReference>
<evidence type="ECO:0000256" key="11">
    <source>
        <dbReference type="ARBA" id="ARBA00023136"/>
    </source>
</evidence>
<feature type="domain" description="Response regulatory" evidence="16">
    <location>
        <begin position="882"/>
        <end position="998"/>
    </location>
</feature>
<dbReference type="SUPFAM" id="SSF47226">
    <property type="entry name" value="Histidine-containing phosphotransfer domain, HPT domain"/>
    <property type="match status" value="1"/>
</dbReference>
<feature type="transmembrane region" description="Helical" evidence="14">
    <location>
        <begin position="82"/>
        <end position="102"/>
    </location>
</feature>
<dbReference type="PANTHER" id="PTHR45339:SF1">
    <property type="entry name" value="HYBRID SIGNAL TRANSDUCTION HISTIDINE KINASE J"/>
    <property type="match status" value="1"/>
</dbReference>
<dbReference type="InterPro" id="IPR035965">
    <property type="entry name" value="PAS-like_dom_sf"/>
</dbReference>
<dbReference type="STRING" id="1249552.PS2015_2841"/>
<dbReference type="InterPro" id="IPR013655">
    <property type="entry name" value="PAS_fold_3"/>
</dbReference>
<dbReference type="FunFam" id="3.30.565.10:FF:000010">
    <property type="entry name" value="Sensor histidine kinase RcsC"/>
    <property type="match status" value="1"/>
</dbReference>
<feature type="domain" description="PAC" evidence="18">
    <location>
        <begin position="425"/>
        <end position="478"/>
    </location>
</feature>
<dbReference type="InterPro" id="IPR036097">
    <property type="entry name" value="HisK_dim/P_sf"/>
</dbReference>
<dbReference type="CDD" id="cd00130">
    <property type="entry name" value="PAS"/>
    <property type="match status" value="3"/>
</dbReference>
<proteinExistence type="predicted"/>
<evidence type="ECO:0000256" key="8">
    <source>
        <dbReference type="ARBA" id="ARBA00022840"/>
    </source>
</evidence>
<keyword evidence="21" id="KW-1185">Reference proteome</keyword>
<dbReference type="GO" id="GO:0000155">
    <property type="term" value="F:phosphorelay sensor kinase activity"/>
    <property type="evidence" value="ECO:0007669"/>
    <property type="project" value="InterPro"/>
</dbReference>
<sequence length="1216" mass="135290">METPSFIDFTYSLIVNAALLLGIIQVMGMMAFRRHSQLRDLPIWGMGLLVGAVGVLLIEVSATLLPGVIFDTRSVLLSLSGLFLGTLPTLIAMGIVSAYRYFYVGGEAALVGVGVALEAGLIGLLFRHLIHNRPERISMLHLLIMGILVHLLMLALMLGLETETARTVLQTITVPVMLMYPPLTVVLGLMLLDYLQRRRDVESLREQESRYHSMFENNHSVMLIIDPDTGGIFDANAAAARFYGWPIEKLRSMFMSDINTLSAEQVRAEMYKAHAEQRNRFEFRHRQADGRIIDVEVFSGPLQISGKHYLYSIIHDISARREAEQALQVSEQQRQKEQVAARAELERDRQRLRNIIWGADVGTWEWNVQTGEVRINERWAEIAGYTLEELQPIDITTWDRLVHPDDLALASAIMDRHFEGKQDNYECEVRMRHKNGDWVWILDRGRLLTRTDDGKPEWMAGTHLEITARKQAQQQLEKLALTVEQSPESIVITDSDANIEYVNKAFIETTGYTPDEVIGQNPRILHSGKTPPDTYKAMWSALTRGEAWKGEFMNRRKDGTEYPEFAILTPLRNAEGVTTHYVAIKEDITEKKRIGQELDAHRHHLENLVATRTAELEEARQHADAANAAKSAFLANMSHEIRTPLNAILGLTHLMRKDAGPVQTERLRKIDSAGRHLLSIINDILDISKIEAGRLQLDVEDFHLSSVIDNVVSIIREQAKAKGLTITSDPDSVPLWLKGDATRIRQGLLNFATNAVKFTERGTVSLSADLLEEDDEGLLVKFQVTDTGIGITKDKLELLFQPFEQGDISTTRKYGGTGLGLAITRQLASLMSGEVGADSEPGKGSRFWFTVRLQRGHGTDTDSQPHAVAAEQKLRSQGATYKLLLVEDNEINREVALELLYAVNLNVETAVDGQEAYDKTRQQQYDLVLMDMQMPRVDGLEATQLIRKLPGWAGIPILAMTANAFEEDRKACEQAGMNDFIAKPVDPEVLYSVLLKWLPSQGRVRQNKTQIAPATPPGANTSAGEHSAPGNIKSIDLVHGLRMAQNKTELLLRLLGLFLGQHKSDPAQLRRLISSGDSSAIREIAHTLKSAAANVGAIQVAELASLAQTSARNGDANLAKYTLLLAEELESVIDELQSKLPASAGIVDAPDPLMGATLKTQLIHLLQAGDIDARQFAETHHLALESMLGKTAYSKLADAIQRFDYESALESVNTDD</sequence>
<keyword evidence="4" id="KW-1003">Cell membrane</keyword>
<dbReference type="Gene3D" id="3.40.50.2300">
    <property type="match status" value="1"/>
</dbReference>
<evidence type="ECO:0000313" key="21">
    <source>
        <dbReference type="Proteomes" id="UP000065641"/>
    </source>
</evidence>
<dbReference type="Gene3D" id="3.30.450.20">
    <property type="entry name" value="PAS domain"/>
    <property type="match status" value="3"/>
</dbReference>
<evidence type="ECO:0000256" key="9">
    <source>
        <dbReference type="ARBA" id="ARBA00022989"/>
    </source>
</evidence>
<dbReference type="InterPro" id="IPR011006">
    <property type="entry name" value="CheY-like_superfamily"/>
</dbReference>
<feature type="transmembrane region" description="Helical" evidence="14">
    <location>
        <begin position="44"/>
        <end position="70"/>
    </location>
</feature>
<feature type="modified residue" description="4-aspartylphosphate" evidence="13">
    <location>
        <position position="931"/>
    </location>
</feature>
<dbReference type="SUPFAM" id="SSF52172">
    <property type="entry name" value="CheY-like"/>
    <property type="match status" value="1"/>
</dbReference>
<evidence type="ECO:0000259" key="17">
    <source>
        <dbReference type="PROSITE" id="PS50112"/>
    </source>
</evidence>
<protein>
    <recommendedName>
        <fullName evidence="3">histidine kinase</fullName>
        <ecNumber evidence="3">2.7.13.3</ecNumber>
    </recommendedName>
</protein>
<dbReference type="CDD" id="cd16922">
    <property type="entry name" value="HATPase_EvgS-ArcB-TorS-like"/>
    <property type="match status" value="1"/>
</dbReference>
<dbReference type="Gene3D" id="1.10.1760.20">
    <property type="match status" value="1"/>
</dbReference>
<dbReference type="CDD" id="cd00082">
    <property type="entry name" value="HisKA"/>
    <property type="match status" value="1"/>
</dbReference>
<evidence type="ECO:0000256" key="6">
    <source>
        <dbReference type="ARBA" id="ARBA00022692"/>
    </source>
</evidence>
<dbReference type="SMART" id="SM00387">
    <property type="entry name" value="HATPase_c"/>
    <property type="match status" value="1"/>
</dbReference>
<dbReference type="NCBIfam" id="TIGR00229">
    <property type="entry name" value="sensory_box"/>
    <property type="match status" value="3"/>
</dbReference>
<feature type="modified residue" description="Phosphohistidine" evidence="12">
    <location>
        <position position="1086"/>
    </location>
</feature>
<dbReference type="Pfam" id="PF02518">
    <property type="entry name" value="HATPase_c"/>
    <property type="match status" value="1"/>
</dbReference>
<feature type="transmembrane region" description="Helical" evidence="14">
    <location>
        <begin position="12"/>
        <end position="32"/>
    </location>
</feature>
<feature type="domain" description="PAC" evidence="18">
    <location>
        <begin position="279"/>
        <end position="329"/>
    </location>
</feature>
<gene>
    <name evidence="20" type="ORF">PS2015_2841</name>
</gene>
<keyword evidence="9 14" id="KW-1133">Transmembrane helix</keyword>
<evidence type="ECO:0000259" key="18">
    <source>
        <dbReference type="PROSITE" id="PS50113"/>
    </source>
</evidence>
<evidence type="ECO:0000256" key="14">
    <source>
        <dbReference type="SAM" id="Phobius"/>
    </source>
</evidence>
<dbReference type="Gene3D" id="1.10.287.130">
    <property type="match status" value="1"/>
</dbReference>
<dbReference type="GO" id="GO:0005886">
    <property type="term" value="C:plasma membrane"/>
    <property type="evidence" value="ECO:0007669"/>
    <property type="project" value="UniProtKB-SubCell"/>
</dbReference>
<keyword evidence="10" id="KW-0902">Two-component regulatory system</keyword>
<reference evidence="20 21" key="1">
    <citation type="submission" date="2015-11" db="EMBL/GenBank/DDBJ databases">
        <authorList>
            <person name="Zhang Y."/>
            <person name="Guo Z."/>
        </authorList>
    </citation>
    <scope>NUCLEOTIDE SEQUENCE [LARGE SCALE GENOMIC DNA]</scope>
    <source>
        <strain evidence="20 21">KCTC 32221</strain>
    </source>
</reference>
<dbReference type="EC" id="2.7.13.3" evidence="3"/>
<accession>A0A0S2KGK9</accession>
<evidence type="ECO:0000256" key="7">
    <source>
        <dbReference type="ARBA" id="ARBA00022741"/>
    </source>
</evidence>
<keyword evidence="7" id="KW-0547">Nucleotide-binding</keyword>
<evidence type="ECO:0000256" key="2">
    <source>
        <dbReference type="ARBA" id="ARBA00004651"/>
    </source>
</evidence>
<evidence type="ECO:0000256" key="10">
    <source>
        <dbReference type="ARBA" id="ARBA00023012"/>
    </source>
</evidence>
<evidence type="ECO:0000256" key="5">
    <source>
        <dbReference type="ARBA" id="ARBA00022553"/>
    </source>
</evidence>
<dbReference type="InterPro" id="IPR000014">
    <property type="entry name" value="PAS"/>
</dbReference>
<dbReference type="PROSITE" id="PS50113">
    <property type="entry name" value="PAC"/>
    <property type="match status" value="3"/>
</dbReference>
<dbReference type="InterPro" id="IPR001610">
    <property type="entry name" value="PAC"/>
</dbReference>
<comment type="subcellular location">
    <subcellularLocation>
        <location evidence="2">Cell membrane</location>
        <topology evidence="2">Multi-pass membrane protein</topology>
    </subcellularLocation>
</comment>
<dbReference type="EMBL" id="CP013189">
    <property type="protein sequence ID" value="ALO47472.1"/>
    <property type="molecule type" value="Genomic_DNA"/>
</dbReference>
<feature type="transmembrane region" description="Helical" evidence="14">
    <location>
        <begin position="138"/>
        <end position="160"/>
    </location>
</feature>
<dbReference type="GO" id="GO:0071555">
    <property type="term" value="P:cell wall organization"/>
    <property type="evidence" value="ECO:0007669"/>
    <property type="project" value="InterPro"/>
</dbReference>
<evidence type="ECO:0000256" key="13">
    <source>
        <dbReference type="PROSITE-ProRule" id="PRU00169"/>
    </source>
</evidence>
<feature type="transmembrane region" description="Helical" evidence="14">
    <location>
        <begin position="108"/>
        <end position="126"/>
    </location>
</feature>
<keyword evidence="20" id="KW-0808">Transferase</keyword>
<evidence type="ECO:0000256" key="3">
    <source>
        <dbReference type="ARBA" id="ARBA00012438"/>
    </source>
</evidence>
<dbReference type="SUPFAM" id="SSF47384">
    <property type="entry name" value="Homodimeric domain of signal transducing histidine kinase"/>
    <property type="match status" value="1"/>
</dbReference>
<dbReference type="InterPro" id="IPR036641">
    <property type="entry name" value="HPT_dom_sf"/>
</dbReference>
<dbReference type="GO" id="GO:0006355">
    <property type="term" value="P:regulation of DNA-templated transcription"/>
    <property type="evidence" value="ECO:0007669"/>
    <property type="project" value="InterPro"/>
</dbReference>
<feature type="domain" description="HPt" evidence="19">
    <location>
        <begin position="1047"/>
        <end position="1143"/>
    </location>
</feature>
<dbReference type="InterPro" id="IPR013767">
    <property type="entry name" value="PAS_fold"/>
</dbReference>
<dbReference type="Pfam" id="PF00512">
    <property type="entry name" value="HisKA"/>
    <property type="match status" value="1"/>
</dbReference>
<feature type="domain" description="PAC" evidence="18">
    <location>
        <begin position="548"/>
        <end position="600"/>
    </location>
</feature>
<dbReference type="OrthoDB" id="9792854at2"/>
<dbReference type="InterPro" id="IPR008207">
    <property type="entry name" value="Sig_transdc_His_kin_Hpt_dom"/>
</dbReference>
<dbReference type="Gene3D" id="1.20.120.160">
    <property type="entry name" value="HPT domain"/>
    <property type="match status" value="1"/>
</dbReference>
<dbReference type="CDD" id="cd17546">
    <property type="entry name" value="REC_hyHK_CKI1_RcsC-like"/>
    <property type="match status" value="1"/>
</dbReference>
<evidence type="ECO:0000256" key="12">
    <source>
        <dbReference type="PROSITE-ProRule" id="PRU00110"/>
    </source>
</evidence>
<dbReference type="InterPro" id="IPR001789">
    <property type="entry name" value="Sig_transdc_resp-reg_receiver"/>
</dbReference>
<dbReference type="GO" id="GO:0005524">
    <property type="term" value="F:ATP binding"/>
    <property type="evidence" value="ECO:0007669"/>
    <property type="project" value="UniProtKB-KW"/>
</dbReference>
<dbReference type="InterPro" id="IPR005467">
    <property type="entry name" value="His_kinase_dom"/>
</dbReference>
<dbReference type="PROSITE" id="PS50109">
    <property type="entry name" value="HIS_KIN"/>
    <property type="match status" value="1"/>
</dbReference>
<dbReference type="Pfam" id="PF08447">
    <property type="entry name" value="PAS_3"/>
    <property type="match status" value="1"/>
</dbReference>
<dbReference type="PRINTS" id="PR00344">
    <property type="entry name" value="BCTRLSENSOR"/>
</dbReference>
<dbReference type="KEGG" id="pspi:PS2015_2841"/>